<feature type="region of interest" description="Disordered" evidence="5">
    <location>
        <begin position="173"/>
        <end position="215"/>
    </location>
</feature>
<dbReference type="PROSITE" id="PS51935">
    <property type="entry name" value="NLPC_P60"/>
    <property type="match status" value="1"/>
</dbReference>
<dbReference type="PANTHER" id="PTHR47053:SF1">
    <property type="entry name" value="MUREIN DD-ENDOPEPTIDASE MEPH-RELATED"/>
    <property type="match status" value="1"/>
</dbReference>
<comment type="caution">
    <text evidence="7">The sequence shown here is derived from an EMBL/GenBank/DDBJ whole genome shotgun (WGS) entry which is preliminary data.</text>
</comment>
<feature type="compositionally biased region" description="Basic residues" evidence="5">
    <location>
        <begin position="194"/>
        <end position="203"/>
    </location>
</feature>
<evidence type="ECO:0000313" key="7">
    <source>
        <dbReference type="EMBL" id="MEY8244654.1"/>
    </source>
</evidence>
<feature type="domain" description="NlpC/P60" evidence="6">
    <location>
        <begin position="51"/>
        <end position="175"/>
    </location>
</feature>
<dbReference type="InterPro" id="IPR051202">
    <property type="entry name" value="Peptidase_C40"/>
</dbReference>
<dbReference type="PROSITE" id="PS51257">
    <property type="entry name" value="PROKAR_LIPOPROTEIN"/>
    <property type="match status" value="1"/>
</dbReference>
<evidence type="ECO:0000256" key="1">
    <source>
        <dbReference type="ARBA" id="ARBA00007074"/>
    </source>
</evidence>
<evidence type="ECO:0000256" key="4">
    <source>
        <dbReference type="ARBA" id="ARBA00022807"/>
    </source>
</evidence>
<evidence type="ECO:0000259" key="6">
    <source>
        <dbReference type="PROSITE" id="PS51935"/>
    </source>
</evidence>
<accession>A0ABV4CTD9</accession>
<dbReference type="SUPFAM" id="SSF54001">
    <property type="entry name" value="Cysteine proteinases"/>
    <property type="match status" value="1"/>
</dbReference>
<evidence type="ECO:0000256" key="5">
    <source>
        <dbReference type="SAM" id="MobiDB-lite"/>
    </source>
</evidence>
<dbReference type="PANTHER" id="PTHR47053">
    <property type="entry name" value="MUREIN DD-ENDOPEPTIDASE MEPH-RELATED"/>
    <property type="match status" value="1"/>
</dbReference>
<dbReference type="Pfam" id="PF00877">
    <property type="entry name" value="NLPC_P60"/>
    <property type="match status" value="1"/>
</dbReference>
<dbReference type="InterPro" id="IPR038765">
    <property type="entry name" value="Papain-like_cys_pep_sf"/>
</dbReference>
<dbReference type="Proteomes" id="UP001565200">
    <property type="component" value="Unassembled WGS sequence"/>
</dbReference>
<dbReference type="RefSeq" id="WP_121700349.1">
    <property type="nucleotide sequence ID" value="NZ_JBCLPP010000006.1"/>
</dbReference>
<feature type="compositionally biased region" description="Basic and acidic residues" evidence="5">
    <location>
        <begin position="205"/>
        <end position="215"/>
    </location>
</feature>
<name>A0ABV4CTD9_9BACT</name>
<dbReference type="InterPro" id="IPR000064">
    <property type="entry name" value="NLP_P60_dom"/>
</dbReference>
<evidence type="ECO:0000256" key="2">
    <source>
        <dbReference type="ARBA" id="ARBA00022670"/>
    </source>
</evidence>
<dbReference type="Gene3D" id="3.90.1720.10">
    <property type="entry name" value="endopeptidase domain like (from Nostoc punctiforme)"/>
    <property type="match status" value="1"/>
</dbReference>
<evidence type="ECO:0000313" key="8">
    <source>
        <dbReference type="Proteomes" id="UP001565200"/>
    </source>
</evidence>
<gene>
    <name evidence="7" type="ORF">AAK873_03345</name>
</gene>
<evidence type="ECO:0000256" key="3">
    <source>
        <dbReference type="ARBA" id="ARBA00022801"/>
    </source>
</evidence>
<organism evidence="7 8">
    <name type="scientific">Heminiphilus faecis</name>
    <dbReference type="NCBI Taxonomy" id="2601703"/>
    <lineage>
        <taxon>Bacteria</taxon>
        <taxon>Pseudomonadati</taxon>
        <taxon>Bacteroidota</taxon>
        <taxon>Bacteroidia</taxon>
        <taxon>Bacteroidales</taxon>
        <taxon>Muribaculaceae</taxon>
        <taxon>Heminiphilus</taxon>
    </lineage>
</organism>
<comment type="similarity">
    <text evidence="1">Belongs to the peptidase C40 family.</text>
</comment>
<keyword evidence="8" id="KW-1185">Reference proteome</keyword>
<reference evidence="7 8" key="1">
    <citation type="submission" date="2024-03" db="EMBL/GenBank/DDBJ databases">
        <title>Mouse gut bacterial collection (mGBC) of GemPharmatech.</title>
        <authorList>
            <person name="He Y."/>
            <person name="Dong L."/>
            <person name="Wu D."/>
            <person name="Gao X."/>
            <person name="Lin Z."/>
        </authorList>
    </citation>
    <scope>NUCLEOTIDE SEQUENCE [LARGE SCALE GENOMIC DNA]</scope>
    <source>
        <strain evidence="7 8">54-13</strain>
    </source>
</reference>
<keyword evidence="4" id="KW-0788">Thiol protease</keyword>
<keyword evidence="3" id="KW-0378">Hydrolase</keyword>
<sequence>MEKVFSKIVIIIITTLTLLLAVSGCKTSKQAAKPVHKDTPTKLPATIKNLEGDEKRLVNEALTWLGTPYKYGGQDYSGTDCSGLTMKVYQKALGVAIPRNSGEQQKFCKSIHRNSLNAGDLVFFCTGKDKKRVSHVGLYIGGGQFVHASTRKGVIISDLSERYYTSTYHSSGQVKRKGLKSRKDMPEQPMPEIKKKKTHRAPQTKKPETEPLRFDLDEAIEEKIDSIYSSFLD</sequence>
<proteinExistence type="inferred from homology"/>
<dbReference type="EMBL" id="JBCLPP010000006">
    <property type="protein sequence ID" value="MEY8244654.1"/>
    <property type="molecule type" value="Genomic_DNA"/>
</dbReference>
<keyword evidence="2" id="KW-0645">Protease</keyword>
<protein>
    <submittedName>
        <fullName evidence="7">C40 family peptidase</fullName>
    </submittedName>
</protein>